<dbReference type="Gene3D" id="2.40.50.140">
    <property type="entry name" value="Nucleic acid-binding proteins"/>
    <property type="match status" value="1"/>
</dbReference>
<dbReference type="VEuPathDB" id="FungiDB:A1O9_04045"/>
<evidence type="ECO:0000313" key="2">
    <source>
        <dbReference type="EMBL" id="KEF59201.1"/>
    </source>
</evidence>
<sequence>APPTLNFENLKPCLAELLRTCVHPPALVLQVEHVLLSGYYDHDRTQVKRTKEQSQETNDNNPDAENDTQQTTPLCVRLALSDGELQIQAVIATKIHTKELLELRRGDLLEVKKFQVKKAPRVNGHGKVVYLGIKACEWAGTTREFVDKELGGGFILGEDQDQTFGKEALPTAITFPFRHVIDSAATRTLSMGRKRSREPQGDRLDRSKRRPPEDKRAVSKLIATPARPKVRFATPSGERDDSDDDDFETIITSPSTIQRRREGLRDVSQNTPSRAVTTSRSFQLFDGKGTTVDVGGSAPPASPGKAKVRTRQKDQQSRVGFRSSNIDDSHLVIGAVETQSPTSAAARTDHPLRATETPLPPLQPPSTPALSSKAPVHSLSTLLHSHTVPRRNYTCSVFGVISWISPSVIQKPSSPFPPKRHVKIHDPSISSRRAGVTLAVYVDAKAFVPEVGTLALFQGVTMQRWEGEVILNAYAKLKDSGEEWFVSDCGKLEEMGFDVHGLKSWWAEHKETQATCSS</sequence>
<dbReference type="InterPro" id="IPR012340">
    <property type="entry name" value="NA-bd_OB-fold"/>
</dbReference>
<feature type="region of interest" description="Disordered" evidence="1">
    <location>
        <begin position="45"/>
        <end position="70"/>
    </location>
</feature>
<feature type="region of interest" description="Disordered" evidence="1">
    <location>
        <begin position="186"/>
        <end position="320"/>
    </location>
</feature>
<dbReference type="HOGENOM" id="CLU_571273_0_0_1"/>
<dbReference type="RefSeq" id="XP_013261791.1">
    <property type="nucleotide sequence ID" value="XM_013406337.1"/>
</dbReference>
<organism evidence="2 3">
    <name type="scientific">Exophiala aquamarina CBS 119918</name>
    <dbReference type="NCBI Taxonomy" id="1182545"/>
    <lineage>
        <taxon>Eukaryota</taxon>
        <taxon>Fungi</taxon>
        <taxon>Dikarya</taxon>
        <taxon>Ascomycota</taxon>
        <taxon>Pezizomycotina</taxon>
        <taxon>Eurotiomycetes</taxon>
        <taxon>Chaetothyriomycetidae</taxon>
        <taxon>Chaetothyriales</taxon>
        <taxon>Herpotrichiellaceae</taxon>
        <taxon>Exophiala</taxon>
    </lineage>
</organism>
<keyword evidence="3" id="KW-1185">Reference proteome</keyword>
<feature type="compositionally biased region" description="Polar residues" evidence="1">
    <location>
        <begin position="267"/>
        <end position="282"/>
    </location>
</feature>
<name>A0A072PH71_9EURO</name>
<dbReference type="GeneID" id="25278978"/>
<feature type="compositionally biased region" description="Pro residues" evidence="1">
    <location>
        <begin position="358"/>
        <end position="367"/>
    </location>
</feature>
<feature type="compositionally biased region" description="Polar residues" evidence="1">
    <location>
        <begin position="55"/>
        <end position="70"/>
    </location>
</feature>
<feature type="non-terminal residue" evidence="2">
    <location>
        <position position="1"/>
    </location>
</feature>
<dbReference type="AlphaFoldDB" id="A0A072PH71"/>
<gene>
    <name evidence="2" type="ORF">A1O9_04045</name>
</gene>
<dbReference type="EMBL" id="AMGV01000003">
    <property type="protein sequence ID" value="KEF59201.1"/>
    <property type="molecule type" value="Genomic_DNA"/>
</dbReference>
<evidence type="ECO:0000256" key="1">
    <source>
        <dbReference type="SAM" id="MobiDB-lite"/>
    </source>
</evidence>
<comment type="caution">
    <text evidence="2">The sequence shown here is derived from an EMBL/GenBank/DDBJ whole genome shotgun (WGS) entry which is preliminary data.</text>
</comment>
<dbReference type="Proteomes" id="UP000027920">
    <property type="component" value="Unassembled WGS sequence"/>
</dbReference>
<protein>
    <submittedName>
        <fullName evidence="2">Uncharacterized protein</fullName>
    </submittedName>
</protein>
<feature type="region of interest" description="Disordered" evidence="1">
    <location>
        <begin position="353"/>
        <end position="373"/>
    </location>
</feature>
<feature type="non-terminal residue" evidence="2">
    <location>
        <position position="518"/>
    </location>
</feature>
<feature type="compositionally biased region" description="Basic and acidic residues" evidence="1">
    <location>
        <begin position="45"/>
        <end position="54"/>
    </location>
</feature>
<evidence type="ECO:0000313" key="3">
    <source>
        <dbReference type="Proteomes" id="UP000027920"/>
    </source>
</evidence>
<feature type="compositionally biased region" description="Basic and acidic residues" evidence="1">
    <location>
        <begin position="197"/>
        <end position="217"/>
    </location>
</feature>
<proteinExistence type="predicted"/>
<dbReference type="OrthoDB" id="1918685at2759"/>
<reference evidence="2 3" key="1">
    <citation type="submission" date="2013-03" db="EMBL/GenBank/DDBJ databases">
        <title>The Genome Sequence of Exophiala aquamarina CBS 119918.</title>
        <authorList>
            <consortium name="The Broad Institute Genomics Platform"/>
            <person name="Cuomo C."/>
            <person name="de Hoog S."/>
            <person name="Gorbushina A."/>
            <person name="Walker B."/>
            <person name="Young S.K."/>
            <person name="Zeng Q."/>
            <person name="Gargeya S."/>
            <person name="Fitzgerald M."/>
            <person name="Haas B."/>
            <person name="Abouelleil A."/>
            <person name="Allen A.W."/>
            <person name="Alvarado L."/>
            <person name="Arachchi H.M."/>
            <person name="Berlin A.M."/>
            <person name="Chapman S.B."/>
            <person name="Gainer-Dewar J."/>
            <person name="Goldberg J."/>
            <person name="Griggs A."/>
            <person name="Gujja S."/>
            <person name="Hansen M."/>
            <person name="Howarth C."/>
            <person name="Imamovic A."/>
            <person name="Ireland A."/>
            <person name="Larimer J."/>
            <person name="McCowan C."/>
            <person name="Murphy C."/>
            <person name="Pearson M."/>
            <person name="Poon T.W."/>
            <person name="Priest M."/>
            <person name="Roberts A."/>
            <person name="Saif S."/>
            <person name="Shea T."/>
            <person name="Sisk P."/>
            <person name="Sykes S."/>
            <person name="Wortman J."/>
            <person name="Nusbaum C."/>
            <person name="Birren B."/>
        </authorList>
    </citation>
    <scope>NUCLEOTIDE SEQUENCE [LARGE SCALE GENOMIC DNA]</scope>
    <source>
        <strain evidence="2 3">CBS 119918</strain>
    </source>
</reference>
<accession>A0A072PH71</accession>